<feature type="transmembrane region" description="Helical" evidence="3">
    <location>
        <begin position="75"/>
        <end position="96"/>
    </location>
</feature>
<dbReference type="InterPro" id="IPR045175">
    <property type="entry name" value="M28_fam"/>
</dbReference>
<dbReference type="SUPFAM" id="SSF53187">
    <property type="entry name" value="Zn-dependent exopeptidases"/>
    <property type="match status" value="1"/>
</dbReference>
<keyword evidence="3" id="KW-0812">Transmembrane</keyword>
<feature type="domain" description="Peptidase M28" evidence="4">
    <location>
        <begin position="227"/>
        <end position="396"/>
    </location>
</feature>
<protein>
    <recommendedName>
        <fullName evidence="4">Peptidase M28 domain-containing protein</fullName>
    </recommendedName>
</protein>
<feature type="transmembrane region" description="Helical" evidence="3">
    <location>
        <begin position="103"/>
        <end position="120"/>
    </location>
</feature>
<keyword evidence="3" id="KW-0472">Membrane</keyword>
<keyword evidence="6" id="KW-1185">Reference proteome</keyword>
<reference evidence="5 6" key="1">
    <citation type="submission" date="2024-04" db="EMBL/GenBank/DDBJ databases">
        <title>Tritrichomonas musculus Genome.</title>
        <authorList>
            <person name="Alves-Ferreira E."/>
            <person name="Grigg M."/>
            <person name="Lorenzi H."/>
            <person name="Galac M."/>
        </authorList>
    </citation>
    <scope>NUCLEOTIDE SEQUENCE [LARGE SCALE GENOMIC DNA]</scope>
    <source>
        <strain evidence="5 6">EAF2021</strain>
    </source>
</reference>
<dbReference type="Gene3D" id="3.40.630.10">
    <property type="entry name" value="Zn peptidases"/>
    <property type="match status" value="1"/>
</dbReference>
<accession>A0ABR2HDU7</accession>
<dbReference type="EMBL" id="JAPFFF010000031">
    <property type="protein sequence ID" value="KAK8845229.1"/>
    <property type="molecule type" value="Genomic_DNA"/>
</dbReference>
<dbReference type="PANTHER" id="PTHR12147">
    <property type="entry name" value="METALLOPEPTIDASE M28 FAMILY MEMBER"/>
    <property type="match status" value="1"/>
</dbReference>
<comment type="cofactor">
    <cofactor evidence="1">
        <name>Zn(2+)</name>
        <dbReference type="ChEBI" id="CHEBI:29105"/>
    </cofactor>
</comment>
<dbReference type="Proteomes" id="UP001470230">
    <property type="component" value="Unassembled WGS sequence"/>
</dbReference>
<evidence type="ECO:0000313" key="5">
    <source>
        <dbReference type="EMBL" id="KAK8845229.1"/>
    </source>
</evidence>
<evidence type="ECO:0000256" key="3">
    <source>
        <dbReference type="SAM" id="Phobius"/>
    </source>
</evidence>
<evidence type="ECO:0000313" key="6">
    <source>
        <dbReference type="Proteomes" id="UP001470230"/>
    </source>
</evidence>
<dbReference type="InterPro" id="IPR007484">
    <property type="entry name" value="Peptidase_M28"/>
</dbReference>
<gene>
    <name evidence="5" type="ORF">M9Y10_021413</name>
</gene>
<organism evidence="5 6">
    <name type="scientific">Tritrichomonas musculus</name>
    <dbReference type="NCBI Taxonomy" id="1915356"/>
    <lineage>
        <taxon>Eukaryota</taxon>
        <taxon>Metamonada</taxon>
        <taxon>Parabasalia</taxon>
        <taxon>Tritrichomonadida</taxon>
        <taxon>Tritrichomonadidae</taxon>
        <taxon>Tritrichomonas</taxon>
    </lineage>
</organism>
<evidence type="ECO:0000256" key="2">
    <source>
        <dbReference type="ARBA" id="ARBA00005634"/>
    </source>
</evidence>
<comment type="similarity">
    <text evidence="2">Belongs to the peptidase M28 family. M28B subfamily.</text>
</comment>
<name>A0ABR2HDU7_9EUKA</name>
<evidence type="ECO:0000256" key="1">
    <source>
        <dbReference type="ARBA" id="ARBA00001947"/>
    </source>
</evidence>
<feature type="transmembrane region" description="Helical" evidence="3">
    <location>
        <begin position="172"/>
        <end position="194"/>
    </location>
</feature>
<evidence type="ECO:0000259" key="4">
    <source>
        <dbReference type="Pfam" id="PF04389"/>
    </source>
</evidence>
<dbReference type="PANTHER" id="PTHR12147:SF26">
    <property type="entry name" value="PEPTIDASE M28 DOMAIN-CONTAINING PROTEIN"/>
    <property type="match status" value="1"/>
</dbReference>
<proteinExistence type="inferred from homology"/>
<feature type="transmembrane region" description="Helical" evidence="3">
    <location>
        <begin position="201"/>
        <end position="220"/>
    </location>
</feature>
<sequence>MAPLADYRTEFQQYYAQKATYVTYAVQTIMYIVSTIGGRHPASNEQQLAQKFLMSDLKHYVDYVTQEPYTFHPKAFMGFIPICSFLMIPSVFFYNFKFRKTSFLLCTLSVSLFLGEFLFYKEFCDFLFPSAPSSNLLGIRNATGEVRRVAIFNGHTDSMWQWQFNYLGGGHLLAFAIIYAVGGMLIFEILQIVFFKEHQNWIAILEMFFLPAYVGIAYMTNFNVVVEGANDNLSGCLTAMSVAKYLADNNITFEHTEVRILLTGDEEAGLRGAKRYAAAHPYANEVAEGKEVAFFCFDTMRDLESMAIYHKDMTGTVTNDPRVCSIMKRAGELGGLDLPYATIFCGASDAAAMTQAGFPAGTFAAMDPTPASYYHTVRDNIQNMEPIAIGHSIDVAMGSLFIFDQEGLEGRTSDNNK</sequence>
<keyword evidence="3" id="KW-1133">Transmembrane helix</keyword>
<comment type="caution">
    <text evidence="5">The sequence shown here is derived from an EMBL/GenBank/DDBJ whole genome shotgun (WGS) entry which is preliminary data.</text>
</comment>
<dbReference type="Pfam" id="PF04389">
    <property type="entry name" value="Peptidase_M28"/>
    <property type="match status" value="1"/>
</dbReference>